<accession>A0A9D1NVK3</accession>
<gene>
    <name evidence="2" type="ORF">IAA63_10995</name>
</gene>
<evidence type="ECO:0000313" key="3">
    <source>
        <dbReference type="Proteomes" id="UP000886723"/>
    </source>
</evidence>
<sequence length="414" mass="45904">MKIGQKTKELADRVRGRIAAVMRRGDPETPVNSVPEYKERLSRKRKRLLIRVGAAAAAVALVAVAGILTARNWQYGSYKVVSSSDQEDTQSTQYVGFGGHVLKYSGDEVALIDTGGETIWSDPQEMENPVADICGDSCVVYDKNGRTMAVYNSEGRQGFIETSLPIMKARTASQGVVAAILEDGETTWINFYDKDGSEIATGKTSVDSPGYPVDLDVSENGLLIGVAYLTVADNQVSSYVAFYNFGNTGQNQMDNMVSGYTYDDVVAPRIYYMDASRAAVLRDDGFVLYQGRQIPEETKTVQAEGEIVSTFFDERHLGLVYHTTEGEDPYRMVVYDAAGNEEFSQTFDFSYDNIQISQDQIIMYNSNEFAIYTMYGVCRYQGSLKEGSIQNIFRVAGNRYMVIMENGIQTIKLG</sequence>
<name>A0A9D1NVK3_9FIRM</name>
<reference evidence="2" key="1">
    <citation type="submission" date="2020-10" db="EMBL/GenBank/DDBJ databases">
        <authorList>
            <person name="Gilroy R."/>
        </authorList>
    </citation>
    <scope>NUCLEOTIDE SEQUENCE</scope>
    <source>
        <strain evidence="2">ChiBcec2-4451</strain>
    </source>
</reference>
<dbReference type="Pfam" id="PF18975">
    <property type="entry name" value="DUF5711"/>
    <property type="match status" value="1"/>
</dbReference>
<keyword evidence="1" id="KW-0812">Transmembrane</keyword>
<dbReference type="InterPro" id="IPR043765">
    <property type="entry name" value="DUF5711"/>
</dbReference>
<proteinExistence type="predicted"/>
<feature type="transmembrane region" description="Helical" evidence="1">
    <location>
        <begin position="48"/>
        <end position="68"/>
    </location>
</feature>
<dbReference type="AlphaFoldDB" id="A0A9D1NVK3"/>
<dbReference type="Proteomes" id="UP000886723">
    <property type="component" value="Unassembled WGS sequence"/>
</dbReference>
<dbReference type="EMBL" id="DVON01000232">
    <property type="protein sequence ID" value="HIV13650.1"/>
    <property type="molecule type" value="Genomic_DNA"/>
</dbReference>
<keyword evidence="1" id="KW-1133">Transmembrane helix</keyword>
<reference evidence="2" key="2">
    <citation type="journal article" date="2021" name="PeerJ">
        <title>Extensive microbial diversity within the chicken gut microbiome revealed by metagenomics and culture.</title>
        <authorList>
            <person name="Gilroy R."/>
            <person name="Ravi A."/>
            <person name="Getino M."/>
            <person name="Pursley I."/>
            <person name="Horton D.L."/>
            <person name="Alikhan N.F."/>
            <person name="Baker D."/>
            <person name="Gharbi K."/>
            <person name="Hall N."/>
            <person name="Watson M."/>
            <person name="Adriaenssens E.M."/>
            <person name="Foster-Nyarko E."/>
            <person name="Jarju S."/>
            <person name="Secka A."/>
            <person name="Antonio M."/>
            <person name="Oren A."/>
            <person name="Chaudhuri R.R."/>
            <person name="La Ragione R."/>
            <person name="Hildebrand F."/>
            <person name="Pallen M.J."/>
        </authorList>
    </citation>
    <scope>NUCLEOTIDE SEQUENCE</scope>
    <source>
        <strain evidence="2">ChiBcec2-4451</strain>
    </source>
</reference>
<organism evidence="2 3">
    <name type="scientific">Candidatus Pullilachnospira stercoravium</name>
    <dbReference type="NCBI Taxonomy" id="2840913"/>
    <lineage>
        <taxon>Bacteria</taxon>
        <taxon>Bacillati</taxon>
        <taxon>Bacillota</taxon>
        <taxon>Clostridia</taxon>
        <taxon>Lachnospirales</taxon>
        <taxon>Lachnospiraceae</taxon>
        <taxon>Lachnospiraceae incertae sedis</taxon>
        <taxon>Candidatus Pullilachnospira</taxon>
    </lineage>
</organism>
<protein>
    <submittedName>
        <fullName evidence="2">Uncharacterized protein</fullName>
    </submittedName>
</protein>
<evidence type="ECO:0000256" key="1">
    <source>
        <dbReference type="SAM" id="Phobius"/>
    </source>
</evidence>
<keyword evidence="1" id="KW-0472">Membrane</keyword>
<comment type="caution">
    <text evidence="2">The sequence shown here is derived from an EMBL/GenBank/DDBJ whole genome shotgun (WGS) entry which is preliminary data.</text>
</comment>
<evidence type="ECO:0000313" key="2">
    <source>
        <dbReference type="EMBL" id="HIV13650.1"/>
    </source>
</evidence>